<proteinExistence type="inferred from homology"/>
<evidence type="ECO:0000256" key="1">
    <source>
        <dbReference type="ARBA" id="ARBA00010613"/>
    </source>
</evidence>
<evidence type="ECO:0000313" key="4">
    <source>
        <dbReference type="EMBL" id="HGC42751.1"/>
    </source>
</evidence>
<feature type="domain" description="CN hydrolase" evidence="3">
    <location>
        <begin position="4"/>
        <end position="260"/>
    </location>
</feature>
<dbReference type="Gene3D" id="3.60.110.10">
    <property type="entry name" value="Carbon-nitrogen hydrolase"/>
    <property type="match status" value="1"/>
</dbReference>
<evidence type="ECO:0000256" key="2">
    <source>
        <dbReference type="SAM" id="MobiDB-lite"/>
    </source>
</evidence>
<organism evidence="4">
    <name type="scientific">Acidicaldus sp</name>
    <dbReference type="NCBI Taxonomy" id="1872105"/>
    <lineage>
        <taxon>Bacteria</taxon>
        <taxon>Pseudomonadati</taxon>
        <taxon>Pseudomonadota</taxon>
        <taxon>Alphaproteobacteria</taxon>
        <taxon>Acetobacterales</taxon>
        <taxon>Acetobacteraceae</taxon>
        <taxon>Acidicaldus</taxon>
    </lineage>
</organism>
<accession>A0A8J4HBB6</accession>
<feature type="region of interest" description="Disordered" evidence="2">
    <location>
        <begin position="272"/>
        <end position="291"/>
    </location>
</feature>
<comment type="caution">
    <text evidence="4">The sequence shown here is derived from an EMBL/GenBank/DDBJ whole genome shotgun (WGS) entry which is preliminary data.</text>
</comment>
<gene>
    <name evidence="4" type="ORF">ENY07_05975</name>
</gene>
<dbReference type="GO" id="GO:0016787">
    <property type="term" value="F:hydrolase activity"/>
    <property type="evidence" value="ECO:0007669"/>
    <property type="project" value="UniProtKB-KW"/>
</dbReference>
<reference evidence="4" key="1">
    <citation type="journal article" date="2020" name="mSystems">
        <title>Genome- and Community-Level Interaction Insights into Carbon Utilization and Element Cycling Functions of Hydrothermarchaeota in Hydrothermal Sediment.</title>
        <authorList>
            <person name="Zhou Z."/>
            <person name="Liu Y."/>
            <person name="Xu W."/>
            <person name="Pan J."/>
            <person name="Luo Z.H."/>
            <person name="Li M."/>
        </authorList>
    </citation>
    <scope>NUCLEOTIDE SEQUENCE</scope>
    <source>
        <strain evidence="4">SpSt-997</strain>
    </source>
</reference>
<dbReference type="Pfam" id="PF00795">
    <property type="entry name" value="CN_hydrolase"/>
    <property type="match status" value="1"/>
</dbReference>
<protein>
    <submittedName>
        <fullName evidence="4">Carbon-nitrogen hydrolase</fullName>
    </submittedName>
</protein>
<dbReference type="SUPFAM" id="SSF56317">
    <property type="entry name" value="Carbon-nitrogen hydrolase"/>
    <property type="match status" value="1"/>
</dbReference>
<sequence>MKPLTLALAQYAIERVAGVEGFGARLDRLAAEAAARGAEMLVLPEYAAVESAGHYVASADVVAELAAVTSRSADLLAAMRAAAMRHRLWLAPGSLPMPVGQKIRNRAPLITPDGRVAWQEKRVMTRFETESWGISPGDAPVVFATPWGPIGLAICYDIEFPALVRAAVVAGAWLVLCPCCTDTMWGFNRVRLAARARALENQCYVVIAPTVGAAPWLAALDDNHGYAAAFGPVDRGFPPDGVLARGALDEPGTVFVRLDPERLGVVRAEGGVRNHADWPPDPEPCPVRTPA</sequence>
<dbReference type="PANTHER" id="PTHR23088">
    <property type="entry name" value="NITRILASE-RELATED"/>
    <property type="match status" value="1"/>
</dbReference>
<comment type="similarity">
    <text evidence="1">Belongs to the carbon-nitrogen hydrolase superfamily. NIT1/NIT2 family.</text>
</comment>
<dbReference type="PROSITE" id="PS01227">
    <property type="entry name" value="UPF0012"/>
    <property type="match status" value="1"/>
</dbReference>
<dbReference type="InterPro" id="IPR003010">
    <property type="entry name" value="C-N_Hydrolase"/>
</dbReference>
<dbReference type="PROSITE" id="PS50263">
    <property type="entry name" value="CN_HYDROLASE"/>
    <property type="match status" value="1"/>
</dbReference>
<dbReference type="AlphaFoldDB" id="A0A8J4HBB6"/>
<keyword evidence="4" id="KW-0378">Hydrolase</keyword>
<evidence type="ECO:0000259" key="3">
    <source>
        <dbReference type="PROSITE" id="PS50263"/>
    </source>
</evidence>
<dbReference type="InterPro" id="IPR036526">
    <property type="entry name" value="C-N_Hydrolase_sf"/>
</dbReference>
<name>A0A8J4HBB6_9PROT</name>
<dbReference type="PANTHER" id="PTHR23088:SF50">
    <property type="entry name" value="HYDROLASE YHCX"/>
    <property type="match status" value="1"/>
</dbReference>
<feature type="compositionally biased region" description="Pro residues" evidence="2">
    <location>
        <begin position="279"/>
        <end position="291"/>
    </location>
</feature>
<dbReference type="InterPro" id="IPR001110">
    <property type="entry name" value="UPF0012_CS"/>
</dbReference>
<dbReference type="EMBL" id="DTQM01000112">
    <property type="protein sequence ID" value="HGC42751.1"/>
    <property type="molecule type" value="Genomic_DNA"/>
</dbReference>